<accession>S7TP71</accession>
<dbReference type="Gene3D" id="1.20.1530.20">
    <property type="match status" value="1"/>
</dbReference>
<proteinExistence type="inferred from homology"/>
<feature type="transmembrane region" description="Helical" evidence="8">
    <location>
        <begin position="99"/>
        <end position="116"/>
    </location>
</feature>
<feature type="transmembrane region" description="Helical" evidence="8">
    <location>
        <begin position="6"/>
        <end position="25"/>
    </location>
</feature>
<dbReference type="PANTHER" id="PTHR36838:SF4">
    <property type="entry name" value="AUXIN EFFLUX CARRIER FAMILY PROTEIN"/>
    <property type="match status" value="1"/>
</dbReference>
<feature type="transmembrane region" description="Helical" evidence="8">
    <location>
        <begin position="195"/>
        <end position="214"/>
    </location>
</feature>
<feature type="transmembrane region" description="Helical" evidence="8">
    <location>
        <begin position="226"/>
        <end position="247"/>
    </location>
</feature>
<keyword evidence="7 8" id="KW-0472">Membrane</keyword>
<comment type="similarity">
    <text evidence="2">Belongs to the auxin efflux carrier (TC 2.A.69) family.</text>
</comment>
<feature type="transmembrane region" description="Helical" evidence="8">
    <location>
        <begin position="284"/>
        <end position="303"/>
    </location>
</feature>
<dbReference type="GO" id="GO:0055085">
    <property type="term" value="P:transmembrane transport"/>
    <property type="evidence" value="ECO:0007669"/>
    <property type="project" value="InterPro"/>
</dbReference>
<dbReference type="OrthoDB" id="9805563at2"/>
<feature type="transmembrane region" description="Helical" evidence="8">
    <location>
        <begin position="168"/>
        <end position="189"/>
    </location>
</feature>
<dbReference type="eggNOG" id="COG0679">
    <property type="taxonomic scope" value="Bacteria"/>
</dbReference>
<protein>
    <submittedName>
        <fullName evidence="9">Auxin Efflux Carrier</fullName>
    </submittedName>
</protein>
<feature type="transmembrane region" description="Helical" evidence="8">
    <location>
        <begin position="37"/>
        <end position="54"/>
    </location>
</feature>
<dbReference type="Proteomes" id="UP000014977">
    <property type="component" value="Unassembled WGS sequence"/>
</dbReference>
<dbReference type="GO" id="GO:0005886">
    <property type="term" value="C:plasma membrane"/>
    <property type="evidence" value="ECO:0007669"/>
    <property type="project" value="UniProtKB-SubCell"/>
</dbReference>
<name>S7TP71_DESML</name>
<evidence type="ECO:0000313" key="9">
    <source>
        <dbReference type="EMBL" id="EPR39032.1"/>
    </source>
</evidence>
<sequence>MIVLNGLFPVFALLVLGGGLKKFRLTNDTFLNTSDRLVYYIFFPVMLFWKIAGARSDGGIDWNLCLAVLTTVCVIYILSAVYIRFTVPQFEAGSFSQSCYRFNTYIGMAIILNAIGEEGARHFSIMVGFAIPFINVLAVSTLIWYSGKNFSPGKRVRMTARALIHNPLILACVAGILYARLVGYFPVFINNTFKLAASVTLPLALISIGGALNLETLKGHLKLSLVAAFAKLLIFPIVGYICLKYYGVSDIPFKVGMIFFALPTSTAIYVLSSQLNSSTDLASATIAMSTVLSFMSLSIVLLLP</sequence>
<feature type="transmembrane region" description="Helical" evidence="8">
    <location>
        <begin position="66"/>
        <end position="87"/>
    </location>
</feature>
<comment type="caution">
    <text evidence="9">The sequence shown here is derived from an EMBL/GenBank/DDBJ whole genome shotgun (WGS) entry which is preliminary data.</text>
</comment>
<reference evidence="9 10" key="1">
    <citation type="journal article" date="2013" name="Genome Announc.">
        <title>Draft genome sequences for three mercury-methylating, sulfate-reducing bacteria.</title>
        <authorList>
            <person name="Brown S.D."/>
            <person name="Hurt R.A.Jr."/>
            <person name="Gilmour C.C."/>
            <person name="Elias D.A."/>
        </authorList>
    </citation>
    <scope>NUCLEOTIDE SEQUENCE [LARGE SCALE GENOMIC DNA]</scope>
    <source>
        <strain evidence="9 10">DSM 2059</strain>
    </source>
</reference>
<dbReference type="AlphaFoldDB" id="S7TP71"/>
<dbReference type="InterPro" id="IPR004776">
    <property type="entry name" value="Mem_transp_PIN-like"/>
</dbReference>
<evidence type="ECO:0000256" key="5">
    <source>
        <dbReference type="ARBA" id="ARBA00022692"/>
    </source>
</evidence>
<keyword evidence="6 8" id="KW-1133">Transmembrane helix</keyword>
<evidence type="ECO:0000256" key="8">
    <source>
        <dbReference type="SAM" id="Phobius"/>
    </source>
</evidence>
<evidence type="ECO:0000256" key="4">
    <source>
        <dbReference type="ARBA" id="ARBA00022475"/>
    </source>
</evidence>
<keyword evidence="5 8" id="KW-0812">Transmembrane</keyword>
<dbReference type="STRING" id="897.B2D07_05720"/>
<dbReference type="Pfam" id="PF03547">
    <property type="entry name" value="Mem_trans"/>
    <property type="match status" value="1"/>
</dbReference>
<comment type="subcellular location">
    <subcellularLocation>
        <location evidence="1">Cell membrane</location>
        <topology evidence="1">Multi-pass membrane protein</topology>
    </subcellularLocation>
</comment>
<evidence type="ECO:0000313" key="10">
    <source>
        <dbReference type="Proteomes" id="UP000014977"/>
    </source>
</evidence>
<feature type="transmembrane region" description="Helical" evidence="8">
    <location>
        <begin position="122"/>
        <end position="147"/>
    </location>
</feature>
<feature type="transmembrane region" description="Helical" evidence="8">
    <location>
        <begin position="253"/>
        <end position="272"/>
    </location>
</feature>
<dbReference type="EMBL" id="ATHJ01000094">
    <property type="protein sequence ID" value="EPR39032.1"/>
    <property type="molecule type" value="Genomic_DNA"/>
</dbReference>
<gene>
    <name evidence="9" type="ORF">dsmv_0442</name>
</gene>
<keyword evidence="10" id="KW-1185">Reference proteome</keyword>
<dbReference type="InterPro" id="IPR038770">
    <property type="entry name" value="Na+/solute_symporter_sf"/>
</dbReference>
<evidence type="ECO:0000256" key="3">
    <source>
        <dbReference type="ARBA" id="ARBA00022448"/>
    </source>
</evidence>
<dbReference type="RefSeq" id="WP_020877104.1">
    <property type="nucleotide sequence ID" value="NZ_ATHJ01000094.1"/>
</dbReference>
<keyword evidence="3" id="KW-0813">Transport</keyword>
<evidence type="ECO:0000256" key="6">
    <source>
        <dbReference type="ARBA" id="ARBA00022989"/>
    </source>
</evidence>
<evidence type="ECO:0000256" key="2">
    <source>
        <dbReference type="ARBA" id="ARBA00010145"/>
    </source>
</evidence>
<keyword evidence="4" id="KW-1003">Cell membrane</keyword>
<organism evidence="9 10">
    <name type="scientific">Desulfococcus multivorans DSM 2059</name>
    <dbReference type="NCBI Taxonomy" id="1121405"/>
    <lineage>
        <taxon>Bacteria</taxon>
        <taxon>Pseudomonadati</taxon>
        <taxon>Thermodesulfobacteriota</taxon>
        <taxon>Desulfobacteria</taxon>
        <taxon>Desulfobacterales</taxon>
        <taxon>Desulfococcaceae</taxon>
        <taxon>Desulfococcus</taxon>
    </lineage>
</organism>
<evidence type="ECO:0000256" key="1">
    <source>
        <dbReference type="ARBA" id="ARBA00004651"/>
    </source>
</evidence>
<dbReference type="PANTHER" id="PTHR36838">
    <property type="entry name" value="AUXIN EFFLUX CARRIER FAMILY PROTEIN"/>
    <property type="match status" value="1"/>
</dbReference>
<evidence type="ECO:0000256" key="7">
    <source>
        <dbReference type="ARBA" id="ARBA00023136"/>
    </source>
</evidence>